<accession>A0A9Q3HJT1</accession>
<dbReference type="Proteomes" id="UP000765509">
    <property type="component" value="Unassembled WGS sequence"/>
</dbReference>
<evidence type="ECO:0000313" key="3">
    <source>
        <dbReference type="Proteomes" id="UP000765509"/>
    </source>
</evidence>
<organism evidence="2 3">
    <name type="scientific">Austropuccinia psidii MF-1</name>
    <dbReference type="NCBI Taxonomy" id="1389203"/>
    <lineage>
        <taxon>Eukaryota</taxon>
        <taxon>Fungi</taxon>
        <taxon>Dikarya</taxon>
        <taxon>Basidiomycota</taxon>
        <taxon>Pucciniomycotina</taxon>
        <taxon>Pucciniomycetes</taxon>
        <taxon>Pucciniales</taxon>
        <taxon>Sphaerophragmiaceae</taxon>
        <taxon>Austropuccinia</taxon>
    </lineage>
</organism>
<evidence type="ECO:0000259" key="1">
    <source>
        <dbReference type="Pfam" id="PF13358"/>
    </source>
</evidence>
<proteinExistence type="predicted"/>
<comment type="caution">
    <text evidence="2">The sequence shown here is derived from an EMBL/GenBank/DDBJ whole genome shotgun (WGS) entry which is preliminary data.</text>
</comment>
<feature type="domain" description="Tc1-like transposase DDE" evidence="1">
    <location>
        <begin position="116"/>
        <end position="179"/>
    </location>
</feature>
<dbReference type="OrthoDB" id="2753252at2759"/>
<reference evidence="2" key="1">
    <citation type="submission" date="2021-03" db="EMBL/GenBank/DDBJ databases">
        <title>Draft genome sequence of rust myrtle Austropuccinia psidii MF-1, a brazilian biotype.</title>
        <authorList>
            <person name="Quecine M.C."/>
            <person name="Pachon D.M.R."/>
            <person name="Bonatelli M.L."/>
            <person name="Correr F.H."/>
            <person name="Franceschini L.M."/>
            <person name="Leite T.F."/>
            <person name="Margarido G.R.A."/>
            <person name="Almeida C.A."/>
            <person name="Ferrarezi J.A."/>
            <person name="Labate C.A."/>
        </authorList>
    </citation>
    <scope>NUCLEOTIDE SEQUENCE</scope>
    <source>
        <strain evidence="2">MF-1</strain>
    </source>
</reference>
<gene>
    <name evidence="2" type="ORF">O181_044040</name>
</gene>
<dbReference type="InterPro" id="IPR036397">
    <property type="entry name" value="RNaseH_sf"/>
</dbReference>
<name>A0A9Q3HJT1_9BASI</name>
<feature type="non-terminal residue" evidence="2">
    <location>
        <position position="1"/>
    </location>
</feature>
<dbReference type="Gene3D" id="3.30.420.10">
    <property type="entry name" value="Ribonuclease H-like superfamily/Ribonuclease H"/>
    <property type="match status" value="1"/>
</dbReference>
<sequence>TIDVSINTLQIVIHKDLGKQSCIAVKKPYLSPVHMEKQLNFSWQHLNWTIEKWSRVIWTDESSFELGKQLTRTGVWRTPQEKYELESITINHQSGQSLLPFYDELIYAGMAENYDQLTLKEDGAPIHTAQVSSDWRQSNNIHKLQWPANSPDLNPIDNVWFKMKYMVTNLFNPKTMEELRAAVNASWDEIPFEHLDNVLVSMPHWMQAVVNSRGASV</sequence>
<dbReference type="Pfam" id="PF13358">
    <property type="entry name" value="DDE_3"/>
    <property type="match status" value="1"/>
</dbReference>
<dbReference type="GO" id="GO:0003676">
    <property type="term" value="F:nucleic acid binding"/>
    <property type="evidence" value="ECO:0007669"/>
    <property type="project" value="InterPro"/>
</dbReference>
<keyword evidence="3" id="KW-1185">Reference proteome</keyword>
<evidence type="ECO:0000313" key="2">
    <source>
        <dbReference type="EMBL" id="MBW0504325.1"/>
    </source>
</evidence>
<dbReference type="EMBL" id="AVOT02017863">
    <property type="protein sequence ID" value="MBW0504325.1"/>
    <property type="molecule type" value="Genomic_DNA"/>
</dbReference>
<protein>
    <recommendedName>
        <fullName evidence="1">Tc1-like transposase DDE domain-containing protein</fullName>
    </recommendedName>
</protein>
<dbReference type="InterPro" id="IPR038717">
    <property type="entry name" value="Tc1-like_DDE_dom"/>
</dbReference>
<dbReference type="AlphaFoldDB" id="A0A9Q3HJT1"/>